<evidence type="ECO:0000256" key="3">
    <source>
        <dbReference type="ARBA" id="ARBA00022801"/>
    </source>
</evidence>
<dbReference type="FunFam" id="3.40.50.10810:FF:000019">
    <property type="entry name" value="DNA excision repair protein ERCC-6-like 2 isoform X1"/>
    <property type="match status" value="1"/>
</dbReference>
<dbReference type="InterPro" id="IPR038718">
    <property type="entry name" value="SNF2-like_sf"/>
</dbReference>
<dbReference type="PROSITE" id="PS51192">
    <property type="entry name" value="HELICASE_ATP_BIND_1"/>
    <property type="match status" value="1"/>
</dbReference>
<organism evidence="9 10">
    <name type="scientific">Mycena metata</name>
    <dbReference type="NCBI Taxonomy" id="1033252"/>
    <lineage>
        <taxon>Eukaryota</taxon>
        <taxon>Fungi</taxon>
        <taxon>Dikarya</taxon>
        <taxon>Basidiomycota</taxon>
        <taxon>Agaricomycotina</taxon>
        <taxon>Agaricomycetes</taxon>
        <taxon>Agaricomycetidae</taxon>
        <taxon>Agaricales</taxon>
        <taxon>Marasmiineae</taxon>
        <taxon>Mycenaceae</taxon>
        <taxon>Mycena</taxon>
    </lineage>
</organism>
<dbReference type="GO" id="GO:0005634">
    <property type="term" value="C:nucleus"/>
    <property type="evidence" value="ECO:0007669"/>
    <property type="project" value="UniProtKB-SubCell"/>
</dbReference>
<dbReference type="PANTHER" id="PTHR45629">
    <property type="entry name" value="SNF2/RAD54 FAMILY MEMBER"/>
    <property type="match status" value="1"/>
</dbReference>
<protein>
    <submittedName>
        <fullName evidence="9">P-loop containing nucleoside triphosphate hydrolase protein</fullName>
    </submittedName>
</protein>
<feature type="region of interest" description="Disordered" evidence="6">
    <location>
        <begin position="1042"/>
        <end position="1079"/>
    </location>
</feature>
<dbReference type="GO" id="GO:0016787">
    <property type="term" value="F:hydrolase activity"/>
    <property type="evidence" value="ECO:0007669"/>
    <property type="project" value="UniProtKB-KW"/>
</dbReference>
<reference evidence="9" key="1">
    <citation type="submission" date="2023-03" db="EMBL/GenBank/DDBJ databases">
        <title>Massive genome expansion in bonnet fungi (Mycena s.s.) driven by repeated elements and novel gene families across ecological guilds.</title>
        <authorList>
            <consortium name="Lawrence Berkeley National Laboratory"/>
            <person name="Harder C.B."/>
            <person name="Miyauchi S."/>
            <person name="Viragh M."/>
            <person name="Kuo A."/>
            <person name="Thoen E."/>
            <person name="Andreopoulos B."/>
            <person name="Lu D."/>
            <person name="Skrede I."/>
            <person name="Drula E."/>
            <person name="Henrissat B."/>
            <person name="Morin E."/>
            <person name="Kohler A."/>
            <person name="Barry K."/>
            <person name="LaButti K."/>
            <person name="Morin E."/>
            <person name="Salamov A."/>
            <person name="Lipzen A."/>
            <person name="Mereny Z."/>
            <person name="Hegedus B."/>
            <person name="Baldrian P."/>
            <person name="Stursova M."/>
            <person name="Weitz H."/>
            <person name="Taylor A."/>
            <person name="Grigoriev I.V."/>
            <person name="Nagy L.G."/>
            <person name="Martin F."/>
            <person name="Kauserud H."/>
        </authorList>
    </citation>
    <scope>NUCLEOTIDE SEQUENCE</scope>
    <source>
        <strain evidence="9">CBHHK182m</strain>
    </source>
</reference>
<evidence type="ECO:0000256" key="6">
    <source>
        <dbReference type="SAM" id="MobiDB-lite"/>
    </source>
</evidence>
<proteinExistence type="predicted"/>
<keyword evidence="5" id="KW-0539">Nucleus</keyword>
<evidence type="ECO:0000256" key="5">
    <source>
        <dbReference type="ARBA" id="ARBA00023242"/>
    </source>
</evidence>
<dbReference type="InterPro" id="IPR014001">
    <property type="entry name" value="Helicase_ATP-bd"/>
</dbReference>
<dbReference type="SMART" id="SM00487">
    <property type="entry name" value="DEXDc"/>
    <property type="match status" value="1"/>
</dbReference>
<feature type="domain" description="Helicase ATP-binding" evidence="7">
    <location>
        <begin position="317"/>
        <end position="511"/>
    </location>
</feature>
<feature type="compositionally biased region" description="Basic and acidic residues" evidence="6">
    <location>
        <begin position="57"/>
        <end position="69"/>
    </location>
</feature>
<evidence type="ECO:0000313" key="9">
    <source>
        <dbReference type="EMBL" id="KAJ7778517.1"/>
    </source>
</evidence>
<feature type="region of interest" description="Disordered" evidence="6">
    <location>
        <begin position="888"/>
        <end position="907"/>
    </location>
</feature>
<feature type="compositionally biased region" description="Acidic residues" evidence="6">
    <location>
        <begin position="1062"/>
        <end position="1079"/>
    </location>
</feature>
<dbReference type="CDD" id="cd18793">
    <property type="entry name" value="SF2_C_SNF"/>
    <property type="match status" value="1"/>
</dbReference>
<feature type="region of interest" description="Disordered" evidence="6">
    <location>
        <begin position="951"/>
        <end position="1003"/>
    </location>
</feature>
<keyword evidence="4" id="KW-0067">ATP-binding</keyword>
<dbReference type="InterPro" id="IPR027417">
    <property type="entry name" value="P-loop_NTPase"/>
</dbReference>
<keyword evidence="3 9" id="KW-0378">Hydrolase</keyword>
<keyword evidence="2" id="KW-0547">Nucleotide-binding</keyword>
<evidence type="ECO:0000259" key="7">
    <source>
        <dbReference type="PROSITE" id="PS51192"/>
    </source>
</evidence>
<dbReference type="PROSITE" id="PS51194">
    <property type="entry name" value="HELICASE_CTER"/>
    <property type="match status" value="1"/>
</dbReference>
<dbReference type="Proteomes" id="UP001215598">
    <property type="component" value="Unassembled WGS sequence"/>
</dbReference>
<dbReference type="Gene3D" id="3.40.50.10810">
    <property type="entry name" value="Tandem AAA-ATPase domain"/>
    <property type="match status" value="1"/>
</dbReference>
<dbReference type="SUPFAM" id="SSF52540">
    <property type="entry name" value="P-loop containing nucleoside triphosphate hydrolases"/>
    <property type="match status" value="2"/>
</dbReference>
<dbReference type="InterPro" id="IPR049730">
    <property type="entry name" value="SNF2/RAD54-like_C"/>
</dbReference>
<dbReference type="InterPro" id="IPR000330">
    <property type="entry name" value="SNF2_N"/>
</dbReference>
<dbReference type="InterPro" id="IPR050496">
    <property type="entry name" value="SNF2_RAD54_helicase_repair"/>
</dbReference>
<dbReference type="InterPro" id="IPR001650">
    <property type="entry name" value="Helicase_C-like"/>
</dbReference>
<dbReference type="Pfam" id="PF00176">
    <property type="entry name" value="SNF2-rel_dom"/>
    <property type="match status" value="1"/>
</dbReference>
<feature type="domain" description="Helicase C-terminal" evidence="8">
    <location>
        <begin position="685"/>
        <end position="840"/>
    </location>
</feature>
<dbReference type="AlphaFoldDB" id="A0AAD7K768"/>
<feature type="compositionally biased region" description="Basic residues" evidence="6">
    <location>
        <begin position="70"/>
        <end position="79"/>
    </location>
</feature>
<evidence type="ECO:0000313" key="10">
    <source>
        <dbReference type="Proteomes" id="UP001215598"/>
    </source>
</evidence>
<feature type="compositionally biased region" description="Basic residues" evidence="6">
    <location>
        <begin position="43"/>
        <end position="56"/>
    </location>
</feature>
<comment type="subcellular location">
    <subcellularLocation>
        <location evidence="1">Nucleus</location>
    </subcellularLocation>
</comment>
<gene>
    <name evidence="9" type="ORF">B0H16DRAFT_1683721</name>
</gene>
<sequence>MQADSKTKKGSAYSKRISNSIADPPDTDSDSEFNNGAIPKELIKKKEKKPKRTSGKRKNESMDSDDSARPRVKGKKRRQQISDSTDASDASEKPEKKKRKTKKAVARTRRPKDQLEDCPLLEYFKNMDVHSDSSEGDPEMEDEPSYDPEDSYDSDMDVVPAVNSFQAYANRKLPASPPTGGGTGETTDDDDDEGPPMPIRKPSSLPKPAVDSDATGSDSGEEPPKPVSRPAPNKPNSHPKRTSAPPPLDSETDPDSDFELPVKLIPKEDRPRPGFALLPDQKPLGPMVLDAKQGIQVPAAINTYLRDYQREGVKFFWERYNENRGGLLGDDMGKGKTIQVISFLSAIMKKTGTKKDRKRRRKHVAELQAADDNWRTTLPPANATWPTCLIMAPATVVMNWERELALWGYFEVGCLTGTREHRKEVLRDFDMGRLDILLTSLDLGRRDIEELHRRAWSCVFVDEVHIVKNPKSKTSLAYDKFLCDRRFGLTGTAIQNSYDELWTVLNWTNPKKLGDRGQWRSFISTPLRHGQSASATDHQRFRAVTVSNILHKDILPRFFLRRTKAIIAHQLPQKTDEVVFCPLTSPQIAAYKKILAMEEVQGVVNRNEPCACGSGEEQKDCCIPFDPANIFKFLHVLIKLSNHLGTHSYPQLIRNRELASIAFPHGAPSYTVAIMDKQYCGKWAVLLSLLRDWRKDRTNKVLIFTKSVKLLEMIAHQLKVVSYGYLQLDGHTKQSERMAIIDQFHEDPEIFIFLISTMAGGTGLNLTGANKVVIFDPNWNPAHDLQAMDRAFRFGQTRDVSVVRLLGAGSVEELIYARQVYKQQQMKIGYENSIQTRYFEGVQGEKTKQGELFGLKNIFKLHEGGLSTKTAIEKAHLAELDWALGTMDAPTPSATKGKSRKSAGAGNEEINDLKGLEMLLFDDALPPAIRKDDGEESGAAVRGMYTHQNSDLLKDSKIEQSRTRDIVKTGKKKAKKPDAANPGSPSKPWPPPRVHKRIKGNVPKFEDRRKALIGTGIINNASEIAEFARQFTREFTEEQQAHTMHLLDSYQAESDEDSHAGDDDDGMDIEQEPEDIDMD</sequence>
<feature type="compositionally biased region" description="Basic residues" evidence="6">
    <location>
        <begin position="96"/>
        <end position="110"/>
    </location>
</feature>
<feature type="compositionally biased region" description="Acidic residues" evidence="6">
    <location>
        <begin position="134"/>
        <end position="156"/>
    </location>
</feature>
<evidence type="ECO:0000256" key="1">
    <source>
        <dbReference type="ARBA" id="ARBA00004123"/>
    </source>
</evidence>
<evidence type="ECO:0000256" key="4">
    <source>
        <dbReference type="ARBA" id="ARBA00022840"/>
    </source>
</evidence>
<dbReference type="PANTHER" id="PTHR45629:SF7">
    <property type="entry name" value="DNA EXCISION REPAIR PROTEIN ERCC-6-RELATED"/>
    <property type="match status" value="1"/>
</dbReference>
<comment type="caution">
    <text evidence="9">The sequence shown here is derived from an EMBL/GenBank/DDBJ whole genome shotgun (WGS) entry which is preliminary data.</text>
</comment>
<dbReference type="SMART" id="SM00490">
    <property type="entry name" value="HELICc"/>
    <property type="match status" value="1"/>
</dbReference>
<evidence type="ECO:0000259" key="8">
    <source>
        <dbReference type="PROSITE" id="PS51194"/>
    </source>
</evidence>
<keyword evidence="10" id="KW-1185">Reference proteome</keyword>
<name>A0AAD7K768_9AGAR</name>
<feature type="region of interest" description="Disordered" evidence="6">
    <location>
        <begin position="1"/>
        <end position="259"/>
    </location>
</feature>
<dbReference type="GO" id="GO:0005524">
    <property type="term" value="F:ATP binding"/>
    <property type="evidence" value="ECO:0007669"/>
    <property type="project" value="InterPro"/>
</dbReference>
<dbReference type="EMBL" id="JARKIB010000007">
    <property type="protein sequence ID" value="KAJ7778517.1"/>
    <property type="molecule type" value="Genomic_DNA"/>
</dbReference>
<dbReference type="Pfam" id="PF00271">
    <property type="entry name" value="Helicase_C"/>
    <property type="match status" value="1"/>
</dbReference>
<dbReference type="Gene3D" id="3.40.50.300">
    <property type="entry name" value="P-loop containing nucleotide triphosphate hydrolases"/>
    <property type="match status" value="1"/>
</dbReference>
<feature type="compositionally biased region" description="Basic and acidic residues" evidence="6">
    <location>
        <begin position="952"/>
        <end position="968"/>
    </location>
</feature>
<evidence type="ECO:0000256" key="2">
    <source>
        <dbReference type="ARBA" id="ARBA00022741"/>
    </source>
</evidence>
<accession>A0AAD7K768</accession>